<dbReference type="EMBL" id="SNWX01000006">
    <property type="protein sequence ID" value="TDO92317.1"/>
    <property type="molecule type" value="Genomic_DNA"/>
</dbReference>
<proteinExistence type="predicted"/>
<name>A0A4R6LUF6_9FIRM</name>
<protein>
    <submittedName>
        <fullName evidence="1">Uncharacterized protein</fullName>
    </submittedName>
</protein>
<dbReference type="AlphaFoldDB" id="A0A4R6LUF6"/>
<accession>A0A4R6LUF6</accession>
<sequence length="72" mass="8390">MGNLIIGFLIGIALTYIILDQQISEQRKLIEKLIKDSVREKQKTKHYRTSLRLERQIYSESLAKQIKEVSDG</sequence>
<dbReference type="RefSeq" id="WP_133514555.1">
    <property type="nucleotide sequence ID" value="NZ_SNWX01000006.1"/>
</dbReference>
<comment type="caution">
    <text evidence="1">The sequence shown here is derived from an EMBL/GenBank/DDBJ whole genome shotgun (WGS) entry which is preliminary data.</text>
</comment>
<evidence type="ECO:0000313" key="2">
    <source>
        <dbReference type="Proteomes" id="UP000295064"/>
    </source>
</evidence>
<organism evidence="1 2">
    <name type="scientific">Halanaerobium saccharolyticum</name>
    <dbReference type="NCBI Taxonomy" id="43595"/>
    <lineage>
        <taxon>Bacteria</taxon>
        <taxon>Bacillati</taxon>
        <taxon>Bacillota</taxon>
        <taxon>Clostridia</taxon>
        <taxon>Halanaerobiales</taxon>
        <taxon>Halanaerobiaceae</taxon>
        <taxon>Halanaerobium</taxon>
    </lineage>
</organism>
<reference evidence="1 2" key="1">
    <citation type="submission" date="2019-03" db="EMBL/GenBank/DDBJ databases">
        <title>Subsurface microbial communities from deep shales in Ohio and West Virginia, USA.</title>
        <authorList>
            <person name="Wrighton K."/>
        </authorList>
    </citation>
    <scope>NUCLEOTIDE SEQUENCE [LARGE SCALE GENOMIC DNA]</scope>
    <source>
        <strain evidence="1 2">MA284_T2</strain>
    </source>
</reference>
<gene>
    <name evidence="1" type="ORF">DFR79_106130</name>
</gene>
<dbReference type="Proteomes" id="UP000295064">
    <property type="component" value="Unassembled WGS sequence"/>
</dbReference>
<evidence type="ECO:0000313" key="1">
    <source>
        <dbReference type="EMBL" id="TDO92317.1"/>
    </source>
</evidence>